<proteinExistence type="predicted"/>
<dbReference type="EMBL" id="CAJHUB010000654">
    <property type="protein sequence ID" value="CAD7669815.1"/>
    <property type="molecule type" value="Genomic_DNA"/>
</dbReference>
<dbReference type="Proteomes" id="UP000645828">
    <property type="component" value="Unassembled WGS sequence"/>
</dbReference>
<sequence>MWPSHQVLSQLHYLSDQRSGLPRAGPTEPAHLGGKPGQPRGLLGSSHPESEHLRLLRPGPPWTQATEGAGPIPPAQSQQLFTNRNQEKRSGCGKVAPGPQPPLPLHPQQPHPPLPMASSFLPQHRSPPPTAQPARLDNLPTPHGHPQAHKPWPVGPLLLFTPRTPTAWTGWSGPSHTGPAHLGLPEAHSHTSRFPFVLGKAPAPMAATTMPIPPEEGFLGHPEPPPEPRGTLGSWGLQTACFWTGGPRHSSPPAEFPLTLWAGVGHRPSGAQS</sequence>
<feature type="compositionally biased region" description="Polar residues" evidence="1">
    <location>
        <begin position="75"/>
        <end position="84"/>
    </location>
</feature>
<evidence type="ECO:0000313" key="2">
    <source>
        <dbReference type="EMBL" id="CAD7669815.1"/>
    </source>
</evidence>
<evidence type="ECO:0000256" key="1">
    <source>
        <dbReference type="SAM" id="MobiDB-lite"/>
    </source>
</evidence>
<evidence type="ECO:0000313" key="3">
    <source>
        <dbReference type="Proteomes" id="UP000645828"/>
    </source>
</evidence>
<keyword evidence="3" id="KW-1185">Reference proteome</keyword>
<protein>
    <submittedName>
        <fullName evidence="2">(raccoon dog) hypothetical protein</fullName>
    </submittedName>
</protein>
<organism evidence="2 3">
    <name type="scientific">Nyctereutes procyonoides</name>
    <name type="common">Raccoon dog</name>
    <name type="synonym">Canis procyonoides</name>
    <dbReference type="NCBI Taxonomy" id="34880"/>
    <lineage>
        <taxon>Eukaryota</taxon>
        <taxon>Metazoa</taxon>
        <taxon>Chordata</taxon>
        <taxon>Craniata</taxon>
        <taxon>Vertebrata</taxon>
        <taxon>Euteleostomi</taxon>
        <taxon>Mammalia</taxon>
        <taxon>Eutheria</taxon>
        <taxon>Laurasiatheria</taxon>
        <taxon>Carnivora</taxon>
        <taxon>Caniformia</taxon>
        <taxon>Canidae</taxon>
        <taxon>Nyctereutes</taxon>
    </lineage>
</organism>
<comment type="caution">
    <text evidence="2">The sequence shown here is derived from an EMBL/GenBank/DDBJ whole genome shotgun (WGS) entry which is preliminary data.</text>
</comment>
<gene>
    <name evidence="2" type="ORF">NYPRO_LOCUS2609</name>
</gene>
<dbReference type="AlphaFoldDB" id="A0A811XYA6"/>
<accession>A0A811XYA6</accession>
<reference evidence="2" key="1">
    <citation type="submission" date="2020-12" db="EMBL/GenBank/DDBJ databases">
        <authorList>
            <consortium name="Molecular Ecology Group"/>
        </authorList>
    </citation>
    <scope>NUCLEOTIDE SEQUENCE</scope>
    <source>
        <strain evidence="2">TBG_1078</strain>
    </source>
</reference>
<feature type="region of interest" description="Disordered" evidence="1">
    <location>
        <begin position="16"/>
        <end position="157"/>
    </location>
</feature>
<feature type="compositionally biased region" description="Pro residues" evidence="1">
    <location>
        <begin position="98"/>
        <end position="115"/>
    </location>
</feature>
<name>A0A811XYA6_NYCPR</name>